<name>A0A8M8VCW0_SESIN</name>
<keyword evidence="1" id="KW-1185">Reference proteome</keyword>
<evidence type="ECO:0000313" key="1">
    <source>
        <dbReference type="Proteomes" id="UP000504604"/>
    </source>
</evidence>
<dbReference type="Proteomes" id="UP000504604">
    <property type="component" value="Linkage group LG13"/>
</dbReference>
<dbReference type="RefSeq" id="XP_020554370.1">
    <property type="nucleotide sequence ID" value="XM_020698711.1"/>
</dbReference>
<evidence type="ECO:0000313" key="2">
    <source>
        <dbReference type="RefSeq" id="XP_020554370.1"/>
    </source>
</evidence>
<sequence length="192" mass="21783">MPGPSNIQNFSIPSNILDSSTIIVPEMSIPNTRVSSFDVPQEVGFPDRIHMSTQSLCNIQGPRFTSTTTMTSKASCPKMAQSIIHHHDHMQTASQSQSTNSNSRQLRKLDLEAGQQTAHHLNIHPNQDYYNINCDVDRPLDHQPQHHNQLCQNTLFDDLLPPEVNITIKAYCNYQKAYVSFLILIKTRHDHI</sequence>
<protein>
    <submittedName>
        <fullName evidence="2">Uncharacterized protein LOC105176505</fullName>
    </submittedName>
</protein>
<reference evidence="2" key="1">
    <citation type="submission" date="2025-08" db="UniProtKB">
        <authorList>
            <consortium name="RefSeq"/>
        </authorList>
    </citation>
    <scope>IDENTIFICATION</scope>
</reference>
<proteinExistence type="predicted"/>
<dbReference type="GeneID" id="105176505"/>
<gene>
    <name evidence="2" type="primary">LOC105176505</name>
</gene>
<dbReference type="AlphaFoldDB" id="A0A8M8VCW0"/>
<dbReference type="KEGG" id="sind:105176505"/>
<accession>A0A8M8VCW0</accession>
<organism evidence="1 2">
    <name type="scientific">Sesamum indicum</name>
    <name type="common">Oriental sesame</name>
    <name type="synonym">Sesamum orientale</name>
    <dbReference type="NCBI Taxonomy" id="4182"/>
    <lineage>
        <taxon>Eukaryota</taxon>
        <taxon>Viridiplantae</taxon>
        <taxon>Streptophyta</taxon>
        <taxon>Embryophyta</taxon>
        <taxon>Tracheophyta</taxon>
        <taxon>Spermatophyta</taxon>
        <taxon>Magnoliopsida</taxon>
        <taxon>eudicotyledons</taxon>
        <taxon>Gunneridae</taxon>
        <taxon>Pentapetalae</taxon>
        <taxon>asterids</taxon>
        <taxon>lamiids</taxon>
        <taxon>Lamiales</taxon>
        <taxon>Pedaliaceae</taxon>
        <taxon>Sesamum</taxon>
    </lineage>
</organism>